<evidence type="ECO:0000313" key="1">
    <source>
        <dbReference type="EMBL" id="KAB1440184.1"/>
    </source>
</evidence>
<dbReference type="Proteomes" id="UP000461768">
    <property type="component" value="Unassembled WGS sequence"/>
</dbReference>
<name>A0A7V7QN50_9FIRM</name>
<protein>
    <recommendedName>
        <fullName evidence="3">Deacetylase sirtuin-type domain-containing protein</fullName>
    </recommendedName>
</protein>
<accession>A0A7V7QN50</accession>
<dbReference type="Gene3D" id="3.40.50.1220">
    <property type="entry name" value="TPP-binding domain"/>
    <property type="match status" value="1"/>
</dbReference>
<dbReference type="OrthoDB" id="394960at2"/>
<dbReference type="SUPFAM" id="SSF52467">
    <property type="entry name" value="DHS-like NAD/FAD-binding domain"/>
    <property type="match status" value="1"/>
</dbReference>
<reference evidence="1 2" key="1">
    <citation type="submission" date="2019-09" db="EMBL/GenBank/DDBJ databases">
        <authorList>
            <person name="Valk L.C."/>
        </authorList>
    </citation>
    <scope>NUCLEOTIDE SEQUENCE [LARGE SCALE GENOMIC DNA]</scope>
    <source>
        <strain evidence="1">GalUA</strain>
    </source>
</reference>
<evidence type="ECO:0008006" key="3">
    <source>
        <dbReference type="Google" id="ProtNLM"/>
    </source>
</evidence>
<proteinExistence type="predicted"/>
<dbReference type="InterPro" id="IPR029035">
    <property type="entry name" value="DHS-like_NAD/FAD-binding_dom"/>
</dbReference>
<keyword evidence="2" id="KW-1185">Reference proteome</keyword>
<evidence type="ECO:0000313" key="2">
    <source>
        <dbReference type="Proteomes" id="UP000461768"/>
    </source>
</evidence>
<comment type="caution">
    <text evidence="1">The sequence shown here is derived from an EMBL/GenBank/DDBJ whole genome shotgun (WGS) entry which is preliminary data.</text>
</comment>
<dbReference type="EMBL" id="WAGX01000004">
    <property type="protein sequence ID" value="KAB1440184.1"/>
    <property type="molecule type" value="Genomic_DNA"/>
</dbReference>
<dbReference type="RefSeq" id="WP_151143644.1">
    <property type="nucleotide sequence ID" value="NZ_WAGX01000004.1"/>
</dbReference>
<sequence>MSASKEDIVNRIKESKKILIGIGEEFSNKDISYQSSNVYQIFKEKKEKELEDDKVDWMIETIKNYYIHSEIGIDHLQTGQAYRELFNIIQDKDYFIVNMNTDGLLEKVGFNHEKIVYPCGRHNQYQCCNNCNNKVVDADEIDKEIIALICDKQVKLRDIKQPRCIQCGENLVYNSVQNSNYCEEGYLEQWKRYTEWTSLTLNQELCVLELGVNFKYPTVIRWPFEKIAFINNKAHFIRINEKFNQVSSELANKAITVKESAKAFLLR</sequence>
<reference evidence="1 2" key="2">
    <citation type="submission" date="2020-02" db="EMBL/GenBank/DDBJ databases">
        <title>Candidatus Galacturonibacter soehngenii shows hetero-acetogenic catabolism of galacturonic acid but lacks a canonical carbon monoxide dehydrogenase/acetyl-CoA synthase complex.</title>
        <authorList>
            <person name="Diender M."/>
            <person name="Stouten G.R."/>
            <person name="Petersen J.F."/>
            <person name="Nielsen P.H."/>
            <person name="Dueholm M.S."/>
            <person name="Pronk J.T."/>
            <person name="Van Loosdrecht M.C.M."/>
        </authorList>
    </citation>
    <scope>NUCLEOTIDE SEQUENCE [LARGE SCALE GENOMIC DNA]</scope>
    <source>
        <strain evidence="1">GalUA</strain>
    </source>
</reference>
<gene>
    <name evidence="1" type="ORF">F7O84_07360</name>
</gene>
<organism evidence="1 2">
    <name type="scientific">Candidatus Galacturonatibacter soehngenii</name>
    <dbReference type="NCBI Taxonomy" id="2307010"/>
    <lineage>
        <taxon>Bacteria</taxon>
        <taxon>Bacillati</taxon>
        <taxon>Bacillota</taxon>
        <taxon>Clostridia</taxon>
        <taxon>Lachnospirales</taxon>
        <taxon>Lachnospiraceae</taxon>
        <taxon>Candidatus Galacturonatibacter</taxon>
    </lineage>
</organism>
<dbReference type="AlphaFoldDB" id="A0A7V7QN50"/>